<sequence length="52" mass="5773">MKLGSCGGRPGYRDLVASRISEASPAWQRVVDELTHRALRRQCASGPEPSRY</sequence>
<organism evidence="1 2">
    <name type="scientific">Amycolatopsis azurea DSM 43854</name>
    <dbReference type="NCBI Taxonomy" id="1238180"/>
    <lineage>
        <taxon>Bacteria</taxon>
        <taxon>Bacillati</taxon>
        <taxon>Actinomycetota</taxon>
        <taxon>Actinomycetes</taxon>
        <taxon>Pseudonocardiales</taxon>
        <taxon>Pseudonocardiaceae</taxon>
        <taxon>Amycolatopsis</taxon>
    </lineage>
</organism>
<reference evidence="1 2" key="1">
    <citation type="submission" date="2012-10" db="EMBL/GenBank/DDBJ databases">
        <title>Genome assembly of Amycolatopsis azurea DSM 43854.</title>
        <authorList>
            <person name="Khatri I."/>
            <person name="Kaur I."/>
            <person name="Subramanian S."/>
            <person name="Mayilraj S."/>
        </authorList>
    </citation>
    <scope>NUCLEOTIDE SEQUENCE [LARGE SCALE GENOMIC DNA]</scope>
    <source>
        <strain evidence="1 2">DSM 43854</strain>
    </source>
</reference>
<evidence type="ECO:0000313" key="1">
    <source>
        <dbReference type="EMBL" id="EMD30236.1"/>
    </source>
</evidence>
<dbReference type="RefSeq" id="WP_005149840.1">
    <property type="nucleotide sequence ID" value="NZ_ANMG01000001.1"/>
</dbReference>
<name>M2QUP6_9PSEU</name>
<gene>
    <name evidence="1" type="ORF">C791_0222</name>
</gene>
<dbReference type="Proteomes" id="UP000014137">
    <property type="component" value="Unassembled WGS sequence"/>
</dbReference>
<evidence type="ECO:0000313" key="2">
    <source>
        <dbReference type="Proteomes" id="UP000014137"/>
    </source>
</evidence>
<accession>M2QUP6</accession>
<dbReference type="EMBL" id="ANMG01000001">
    <property type="protein sequence ID" value="EMD30236.1"/>
    <property type="molecule type" value="Genomic_DNA"/>
</dbReference>
<dbReference type="AlphaFoldDB" id="M2QUP6"/>
<protein>
    <submittedName>
        <fullName evidence="1">Uncharacterized protein</fullName>
    </submittedName>
</protein>
<proteinExistence type="predicted"/>
<dbReference type="PATRIC" id="fig|1238180.3.peg.222"/>
<comment type="caution">
    <text evidence="1">The sequence shown here is derived from an EMBL/GenBank/DDBJ whole genome shotgun (WGS) entry which is preliminary data.</text>
</comment>